<evidence type="ECO:0000256" key="1">
    <source>
        <dbReference type="ARBA" id="ARBA00010116"/>
    </source>
</evidence>
<dbReference type="Gene3D" id="2.60.40.10">
    <property type="entry name" value="Immunoglobulins"/>
    <property type="match status" value="26"/>
</dbReference>
<organism evidence="4 5">
    <name type="scientific">Serratia aquatilis</name>
    <dbReference type="NCBI Taxonomy" id="1737515"/>
    <lineage>
        <taxon>Bacteria</taxon>
        <taxon>Pseudomonadati</taxon>
        <taxon>Pseudomonadota</taxon>
        <taxon>Gammaproteobacteria</taxon>
        <taxon>Enterobacterales</taxon>
        <taxon>Yersiniaceae</taxon>
        <taxon>Serratia</taxon>
    </lineage>
</organism>
<feature type="domain" description="Big-1" evidence="3">
    <location>
        <begin position="1088"/>
        <end position="1177"/>
    </location>
</feature>
<feature type="compositionally biased region" description="Low complexity" evidence="2">
    <location>
        <begin position="59"/>
        <end position="68"/>
    </location>
</feature>
<feature type="domain" description="Big-1" evidence="3">
    <location>
        <begin position="2349"/>
        <end position="2438"/>
    </location>
</feature>
<feature type="domain" description="Big-1" evidence="3">
    <location>
        <begin position="884"/>
        <end position="979"/>
    </location>
</feature>
<comment type="caution">
    <text evidence="4">The sequence shown here is derived from an EMBL/GenBank/DDBJ whole genome shotgun (WGS) entry which is preliminary data.</text>
</comment>
<feature type="domain" description="Big-1" evidence="3">
    <location>
        <begin position="2058"/>
        <end position="2147"/>
    </location>
</feature>
<feature type="domain" description="Big-1" evidence="3">
    <location>
        <begin position="2155"/>
        <end position="2244"/>
    </location>
</feature>
<feature type="domain" description="Big-1" evidence="3">
    <location>
        <begin position="1379"/>
        <end position="1468"/>
    </location>
</feature>
<feature type="domain" description="Big-1" evidence="3">
    <location>
        <begin position="1670"/>
        <end position="1759"/>
    </location>
</feature>
<feature type="domain" description="Big-1" evidence="3">
    <location>
        <begin position="2737"/>
        <end position="2826"/>
    </location>
</feature>
<comment type="similarity">
    <text evidence="1">Belongs to the intimin/invasin family.</text>
</comment>
<feature type="domain" description="Big-1" evidence="3">
    <location>
        <begin position="984"/>
        <end position="1078"/>
    </location>
</feature>
<dbReference type="PROSITE" id="PS51127">
    <property type="entry name" value="BIG1"/>
    <property type="match status" value="24"/>
</dbReference>
<dbReference type="SUPFAM" id="SSF49373">
    <property type="entry name" value="Invasin/intimin cell-adhesion fragments"/>
    <property type="match status" value="27"/>
</dbReference>
<protein>
    <submittedName>
        <fullName evidence="4">Ig-like domain-containing protein</fullName>
    </submittedName>
</protein>
<dbReference type="Pfam" id="PF02369">
    <property type="entry name" value="Big_1"/>
    <property type="match status" value="23"/>
</dbReference>
<feature type="domain" description="Big-1" evidence="3">
    <location>
        <begin position="2933"/>
        <end position="3028"/>
    </location>
</feature>
<dbReference type="InterPro" id="IPR008964">
    <property type="entry name" value="Invasin/intimin_cell_adhesion"/>
</dbReference>
<feature type="domain" description="Big-1" evidence="3">
    <location>
        <begin position="1185"/>
        <end position="1274"/>
    </location>
</feature>
<dbReference type="Gene3D" id="2.40.160.160">
    <property type="entry name" value="Inverse autotransporter, beta-domain"/>
    <property type="match status" value="1"/>
</dbReference>
<dbReference type="InterPro" id="IPR003344">
    <property type="entry name" value="Big_1_dom"/>
</dbReference>
<dbReference type="InterPro" id="IPR015217">
    <property type="entry name" value="Invasin_dom_3"/>
</dbReference>
<dbReference type="PANTHER" id="PTHR39576:SF2">
    <property type="entry name" value="ATTACHING AND EFFACING PROTEIN HOMOLOG-RELATED"/>
    <property type="match status" value="1"/>
</dbReference>
<feature type="domain" description="Big-1" evidence="3">
    <location>
        <begin position="2252"/>
        <end position="2341"/>
    </location>
</feature>
<feature type="compositionally biased region" description="Polar residues" evidence="2">
    <location>
        <begin position="124"/>
        <end position="133"/>
    </location>
</feature>
<feature type="region of interest" description="Disordered" evidence="2">
    <location>
        <begin position="59"/>
        <end position="133"/>
    </location>
</feature>
<feature type="domain" description="Big-1" evidence="3">
    <location>
        <begin position="1767"/>
        <end position="1856"/>
    </location>
</feature>
<dbReference type="InterPro" id="IPR038177">
    <property type="entry name" value="IAT_beta_sf"/>
</dbReference>
<feature type="domain" description="Big-1" evidence="3">
    <location>
        <begin position="1476"/>
        <end position="1565"/>
    </location>
</feature>
<feature type="region of interest" description="Disordered" evidence="2">
    <location>
        <begin position="608"/>
        <end position="628"/>
    </location>
</feature>
<evidence type="ECO:0000259" key="3">
    <source>
        <dbReference type="PROSITE" id="PS51127"/>
    </source>
</evidence>
<feature type="domain" description="Big-1" evidence="3">
    <location>
        <begin position="681"/>
        <end position="775"/>
    </location>
</feature>
<accession>A0ABV6EBK3</accession>
<dbReference type="InterPro" id="IPR013783">
    <property type="entry name" value="Ig-like_fold"/>
</dbReference>
<gene>
    <name evidence="4" type="ORF">ACFFJ3_07775</name>
</gene>
<feature type="domain" description="Big-1" evidence="3">
    <location>
        <begin position="2640"/>
        <end position="2729"/>
    </location>
</feature>
<dbReference type="Proteomes" id="UP001589792">
    <property type="component" value="Unassembled WGS sequence"/>
</dbReference>
<dbReference type="InterPro" id="IPR051715">
    <property type="entry name" value="Intimin-Invasin_domain"/>
</dbReference>
<dbReference type="InterPro" id="IPR024519">
    <property type="entry name" value="IAT_beta"/>
</dbReference>
<dbReference type="InterPro" id="IPR036404">
    <property type="entry name" value="Jacalin-like_lectin_dom_sf"/>
</dbReference>
<dbReference type="RefSeq" id="WP_380674093.1">
    <property type="nucleotide sequence ID" value="NZ_JBHLXG010000005.1"/>
</dbReference>
<feature type="domain" description="Big-1" evidence="3">
    <location>
        <begin position="1282"/>
        <end position="1371"/>
    </location>
</feature>
<feature type="domain" description="Big-1" evidence="3">
    <location>
        <begin position="1961"/>
        <end position="2050"/>
    </location>
</feature>
<reference evidence="4 5" key="1">
    <citation type="submission" date="2024-09" db="EMBL/GenBank/DDBJ databases">
        <authorList>
            <person name="Sun Q."/>
            <person name="Mori K."/>
        </authorList>
    </citation>
    <scope>NUCLEOTIDE SEQUENCE [LARGE SCALE GENOMIC DNA]</scope>
    <source>
        <strain evidence="4 5">CCM 8626</strain>
    </source>
</reference>
<feature type="compositionally biased region" description="Polar residues" evidence="2">
    <location>
        <begin position="611"/>
        <end position="628"/>
    </location>
</feature>
<feature type="domain" description="Big-1" evidence="3">
    <location>
        <begin position="1573"/>
        <end position="1662"/>
    </location>
</feature>
<evidence type="ECO:0000313" key="4">
    <source>
        <dbReference type="EMBL" id="MFC0226398.1"/>
    </source>
</evidence>
<feature type="domain" description="Big-1" evidence="3">
    <location>
        <begin position="2446"/>
        <end position="2535"/>
    </location>
</feature>
<feature type="domain" description="Big-1" evidence="3">
    <location>
        <begin position="1864"/>
        <end position="1953"/>
    </location>
</feature>
<dbReference type="SMART" id="SM00634">
    <property type="entry name" value="BID_1"/>
    <property type="match status" value="26"/>
</dbReference>
<keyword evidence="5" id="KW-1185">Reference proteome</keyword>
<dbReference type="Pfam" id="PF11924">
    <property type="entry name" value="IAT_beta"/>
    <property type="match status" value="1"/>
</dbReference>
<dbReference type="Pfam" id="PF09134">
    <property type="entry name" value="Invasin_D3"/>
    <property type="match status" value="2"/>
</dbReference>
<dbReference type="Gene3D" id="2.100.10.30">
    <property type="entry name" value="Jacalin-like lectin domain"/>
    <property type="match status" value="1"/>
</dbReference>
<feature type="domain" description="Big-1" evidence="3">
    <location>
        <begin position="558"/>
        <end position="679"/>
    </location>
</feature>
<dbReference type="PANTHER" id="PTHR39576">
    <property type="entry name" value="ATTACHING AND EFFACING PROTEIN HOMOLOG-RELATED-RELATED"/>
    <property type="match status" value="1"/>
</dbReference>
<name>A0ABV6EBK3_9GAMM</name>
<feature type="domain" description="Big-1" evidence="3">
    <location>
        <begin position="2543"/>
        <end position="2632"/>
    </location>
</feature>
<evidence type="ECO:0000256" key="2">
    <source>
        <dbReference type="SAM" id="MobiDB-lite"/>
    </source>
</evidence>
<sequence>MMTSVCGFRKVTSWLLIFAQLLTPVLGMVPAAVRADEPSEIQSTISGLDTLIFGDNPVSPSLPAAPASDAKKNEQMSSFPPAEKNGGYTTSPLPTSERTDKSGNSVPLFVDSDRLPDLPYPMSDSGSPTVEPQQNTQLGKFAISNNNNDEPTNSLASGAMQVGSLLSSENKAEATINYAKSIGEGLINQQVNDWLNQFGNAKVSFSTDKKISGDILIPLHDSVQNVFFSQIGTRHSQDRNTVNVGLGYRQYLNDWLLGINTFYDYDYTGKNRRLGVGGEAWRNYLKLAVNGYIRLTNWHQSVLQAMEDYDERPANGFDIRAEGYLPAWPNLGGSLKYEQYFGKGISVSDNASPNSLKENPMVLTAGLNYTPFPLMTLSASRSVGDSNNTHMGLDINYRLGVPWHRQISPDSVDLMRSLAGNKYDFVDRNYNIVMQYRKQDLLHIQLPARQNVQALETTIISLNVSRAKHGLKSVDWSVSPEFTRDGGHYRILSPTQLQVTPPAYVFTRRAVSNYSLGQNDEIPQEYQISAVATDNNGNQSNKAVMMLGLVPSDNVVGSLTLAPNDHQQPANNTAAYVVTAIVKDVDNKPLAGQTITFSVDGLTDIKGEPGTQLNSVDNSGPSDPRQLTVTTKTDGRAVIQLRSRVAGKGNITATMANGNFRKASLSFAGDSATAAVREIWLDDKVANKVANGKSAFTFSAVVRDANDNPVANEAVTWSKNRGDVTLSPAIGITDGEGRVKVQLLSSTKAVNGILLSARTGNQASQVMADKQVSFTAATVDSVILSDSENSKVADGKSSFTYLIKVIDGGGKPVPDMPITAVADKKEVNVTVKSVTDNNGQATVTMQSTTAASDITLSAMAGIEGAPVAADRKVNFIAGAVSPGKSTFSALPESIVADDKSMSVLTLTLKDENGNAVRGQADALSAAVTGVTGTKVTGFTEVSAGNYTATLTGSVAGKVAVAAVHGAEKASNNVPKVTLTADSKTATIRNEYFTADSGAKADGKGSNLVKAVVTDAQGNVVAGQTVTFTVTKGEAQLTQTKIITGADGVAQTSLFSTVAGDNLLTASLNGVTTKEISSIFIADSSTATLTELKVMQDNAFANGTAMDRVRLMVKDANGNVLSGQTVTLIADQGATVAKSVTTDQNGMAMVMLTSTKAGASMVTAILGGSQKSAEVHFRADVRTAKVATLAILQDNALANGKATDRIQLTVTDAQGNVLNGQTVILATDQGAKIDRSVTTGEDGKATATLSSTVAGTVKVTATLGTSQQTVEAHFKADASTAKVAALAVTQDNALANGKASNRLQLTVTDAQGNVLSGQTVALAADHGATIVKNVTTTEDGKATATLNSRVAGVIKVTATLGASQQTVEAHFKADASTAKVAALAVTQDNALANGKATDRIQLTVTDAQGNALNGQTVTLAADQGAKIDKSITTGEDGKATATLSSTVAGTVKVTATLGDSQQTVEAHFKADASTAKVAALAVTQDNALANGKASNRLQLTVTDAQGNVLSGQTVTLAADHGATIVKNVTTKEDGKATATLSSTVSGTVKVTATLGASQQTVGTHFKADASTAKIAALAVTQDNALANGKATNRLQLTVTDAQGNVLSGQTVALAADHGATIVKNVTTNEDGKATTTLSSTVSGTVKVTATLGASQQTVEAHFKADASTAKVAALAVTQDNALANGKATDRIQLTVTDAQGNALNGQTVTLAADQGAKIDKSITTDEDGKATATLSSTVAGTVKVTATLGISQQTVEAHFKADASTAKVAALVIMQDNALANGKATDRIQLTVTDAQGNALNGQTVTLAADQGAMIDKSITTGEDGKATMTLSSTVAGTVKVTATLGTSQQTVKAHFRADSSTAKVAALVVMQDNALANGKATDRIQLTVTDAQGNALNGQTVTLATNQGAKIDRSVTTGEDGKATATLSSTVSGTVKVTATLGDSQQTVEAHFKADASTAKVAAVAVTQDNALANGTASNRLQLTVTDAQGNVLSGQTVTLAADHGATIVKNVTTKEDGKATATLSSTVSGTVKVTATLGASQQTVETHFKADASTAKIAAVAVTQDNALANGKATNRLQLTVTDAQGNVLSGQTVTLAADHGATIVKNVTTNEDGKASATLNSTLAGIIKVTATLGASQQTVETHFKADSSTAKVAALAVTQDNALANGKATNNLQLTVTDAQGNVLSGQAVTLAANHGATIVKNVTTNEDGKATATLSSTVAGAIKVTATLGGSQQTVETHFKADSSTAKVAALAVTQDNALANGKATNSIQLTVTDAQGNALNGQTVTLATEQGATIVKNVTTKEDGKATATLSSTVSGTVKVTATLGASQQTVETHFKADASTAKVAALAVTQDNALANGKATNNLQLTVTDAQGNVLSGQAVTLAANHGATIVKNVTTNEDGKATATLSSTMSGTVKVTATLGDSQQTVEAHFKADASTAKVAALAVTQDNALANGKATNSLQLTVTDAQGNVLSGQTVALAADHGATIAKNVTTNEDGKATATLSSTVAGAIKVTATLGDSQQTVETHFKADSSTAKVAALAVTQDNALANGKATNNLQLTVTDAQGNVLSGQTVTLAADHGATIVKNVTTNEDGKATATLSSTVSGTVKVTATLGASQQVVEAHFKADASSAKVAALAVTQDNALANGKATNSLQLTVTDAQGNVLSGQTVALAADHGATIAKNVTTNEDGKATATLSSTVAGVIKVTAILGASQQTVEVHFKADASTAKVAALAVMQDNALANGKATNRLQLTVTDAQGNALNGQTVTLAADQGAMIDKSITTGEDGKATMTLSSTVAGTIKVTATLGTSQQTVEAHFKADASTAKVAALAVTQDNALANGKATNSIQLTVTDAQGNALNGQTVTLATEQGATIAKSVITGEDGKASATLNSTLAGIIKVTATLGDSQQTVETHFKADARTAVVSTVTLNGTDVSKPANGTISFMYTVQVVDANGNPVPDVDVRVSTDKSVSITTSNHKTDAQGQLQTGIGNIKAWSDVTLSAMTDNQLAPVAADKKVSFVADVVSPKDSTFTISQVRIMANGQDQAVLSLTLKDKNANAASGIGNALKAVVSGVDDTSVTDFTEGEPGVYTARLSGTTAGTATVTIMQGSDKIDLGVKNLTLFNYNFAIEPSVVRVVTGGKHQFSVAATASDTKVVETVASGTTWTSSETAIATVDTAGIVTGKKEGDVSIEAKGTYKGFDYKGTAEFQVKSPRTSEEYGTKRQGDISDKFIVEPPSYSLYASGGAYVDAIGTTERQIGGTGGNAITIPNLNSVKSISVKISYTTESWNKEQGVEVVSRLIFHFRDGRTMTVGQGADSGGPTPKLYDVSVPEGYILQGYDVAGSTAGYLHAIKFIFMPVLDDKAK</sequence>
<feature type="compositionally biased region" description="Polar residues" evidence="2">
    <location>
        <begin position="87"/>
        <end position="96"/>
    </location>
</feature>
<proteinExistence type="inferred from homology"/>
<dbReference type="Gene3D" id="2.60.40.1080">
    <property type="match status" value="1"/>
</dbReference>
<dbReference type="EMBL" id="JBHLXG010000005">
    <property type="protein sequence ID" value="MFC0226398.1"/>
    <property type="molecule type" value="Genomic_DNA"/>
</dbReference>
<evidence type="ECO:0000313" key="5">
    <source>
        <dbReference type="Proteomes" id="UP001589792"/>
    </source>
</evidence>
<feature type="domain" description="Big-1" evidence="3">
    <location>
        <begin position="2834"/>
        <end position="2923"/>
    </location>
</feature>